<dbReference type="Proteomes" id="UP000595662">
    <property type="component" value="Chromosome 1"/>
</dbReference>
<gene>
    <name evidence="1" type="ORF">Pdw03_4135</name>
</gene>
<dbReference type="AlphaFoldDB" id="A0A7T7BIQ6"/>
<dbReference type="EMBL" id="CP060774">
    <property type="protein sequence ID" value="QQK41281.1"/>
    <property type="molecule type" value="Genomic_DNA"/>
</dbReference>
<accession>A0A7T7BIQ6</accession>
<proteinExistence type="predicted"/>
<protein>
    <submittedName>
        <fullName evidence="1">Putative polyketide synthase</fullName>
    </submittedName>
</protein>
<organism evidence="1 2">
    <name type="scientific">Penicillium digitatum</name>
    <name type="common">Green mold</name>
    <dbReference type="NCBI Taxonomy" id="36651"/>
    <lineage>
        <taxon>Eukaryota</taxon>
        <taxon>Fungi</taxon>
        <taxon>Dikarya</taxon>
        <taxon>Ascomycota</taxon>
        <taxon>Pezizomycotina</taxon>
        <taxon>Eurotiomycetes</taxon>
        <taxon>Eurotiomycetidae</taxon>
        <taxon>Eurotiales</taxon>
        <taxon>Aspergillaceae</taxon>
        <taxon>Penicillium</taxon>
    </lineage>
</organism>
<reference evidence="1 2" key="1">
    <citation type="submission" date="2020-08" db="EMBL/GenBank/DDBJ databases">
        <title>The completed genome sequence of the pathogenic ascomycete fungus Penicillium digitatum.</title>
        <authorList>
            <person name="Wang M."/>
        </authorList>
    </citation>
    <scope>NUCLEOTIDE SEQUENCE [LARGE SCALE GENOMIC DNA]</scope>
    <source>
        <strain evidence="1 2">PdW03</strain>
    </source>
</reference>
<sequence length="99" mass="10976">MVVEGEVAQGPHDGAQSFIASAPLARKSKSEALDNFGTHIVDRAAQILGLQPHKFHLNSVPFAWHGVDPLIGMVLQIWLFKRFEFQASVHALRNLNTTF</sequence>
<dbReference type="GeneID" id="90952564"/>
<name>A0A7T7BIQ6_PENDI</name>
<evidence type="ECO:0000313" key="1">
    <source>
        <dbReference type="EMBL" id="QQK41281.1"/>
    </source>
</evidence>
<evidence type="ECO:0000313" key="2">
    <source>
        <dbReference type="Proteomes" id="UP000595662"/>
    </source>
</evidence>
<dbReference type="RefSeq" id="XP_065956066.1">
    <property type="nucleotide sequence ID" value="XM_066100666.1"/>
</dbReference>